<dbReference type="EMBL" id="AOIJ01000033">
    <property type="protein sequence ID" value="ELY82901.1"/>
    <property type="molecule type" value="Genomic_DNA"/>
</dbReference>
<accession>L9ZA80</accession>
<protein>
    <submittedName>
        <fullName evidence="1">Uncharacterized protein</fullName>
    </submittedName>
</protein>
<sequence length="42" mass="4480">MAINQNSLGSEFHCPECSGSLSIRHESLVCDGCGYTPRHGAD</sequence>
<evidence type="ECO:0000313" key="2">
    <source>
        <dbReference type="Proteomes" id="UP000011592"/>
    </source>
</evidence>
<organism evidence="1 2">
    <name type="scientific">Natrinema gari JCM 14663</name>
    <dbReference type="NCBI Taxonomy" id="1230459"/>
    <lineage>
        <taxon>Archaea</taxon>
        <taxon>Methanobacteriati</taxon>
        <taxon>Methanobacteriota</taxon>
        <taxon>Stenosarchaea group</taxon>
        <taxon>Halobacteria</taxon>
        <taxon>Halobacteriales</taxon>
        <taxon>Natrialbaceae</taxon>
        <taxon>Natrinema</taxon>
    </lineage>
</organism>
<gene>
    <name evidence="1" type="ORF">C486_03459</name>
</gene>
<comment type="caution">
    <text evidence="1">The sequence shown here is derived from an EMBL/GenBank/DDBJ whole genome shotgun (WGS) entry which is preliminary data.</text>
</comment>
<dbReference type="PATRIC" id="fig|1230459.4.peg.687"/>
<dbReference type="AlphaFoldDB" id="L9ZA80"/>
<proteinExistence type="predicted"/>
<name>L9ZA80_9EURY</name>
<dbReference type="Proteomes" id="UP000011592">
    <property type="component" value="Unassembled WGS sequence"/>
</dbReference>
<reference evidence="1 2" key="1">
    <citation type="journal article" date="2014" name="PLoS Genet.">
        <title>Phylogenetically driven sequencing of extremely halophilic archaea reveals strategies for static and dynamic osmo-response.</title>
        <authorList>
            <person name="Becker E.A."/>
            <person name="Seitzer P.M."/>
            <person name="Tritt A."/>
            <person name="Larsen D."/>
            <person name="Krusor M."/>
            <person name="Yao A.I."/>
            <person name="Wu D."/>
            <person name="Madern D."/>
            <person name="Eisen J.A."/>
            <person name="Darling A.E."/>
            <person name="Facciotti M.T."/>
        </authorList>
    </citation>
    <scope>NUCLEOTIDE SEQUENCE [LARGE SCALE GENOMIC DNA]</scope>
    <source>
        <strain evidence="1 2">JCM 14663</strain>
    </source>
</reference>
<evidence type="ECO:0000313" key="1">
    <source>
        <dbReference type="EMBL" id="ELY82901.1"/>
    </source>
</evidence>
<keyword evidence="2" id="KW-1185">Reference proteome</keyword>